<dbReference type="PANTHER" id="PTHR11046:SF29">
    <property type="match status" value="1"/>
</dbReference>
<comment type="caution">
    <text evidence="2">The sequence shown here is derived from an EMBL/GenBank/DDBJ whole genome shotgun (WGS) entry which is preliminary data.</text>
</comment>
<dbReference type="GO" id="GO:0004518">
    <property type="term" value="F:nuclease activity"/>
    <property type="evidence" value="ECO:0007669"/>
    <property type="project" value="UniProtKB-KW"/>
</dbReference>
<name>A0ABD0JYT4_9CAEN</name>
<gene>
    <name evidence="2" type="ORF">BaRGS_00028492</name>
</gene>
<dbReference type="PANTHER" id="PTHR11046">
    <property type="entry name" value="OLIGORIBONUCLEASE, MITOCHONDRIAL"/>
    <property type="match status" value="1"/>
</dbReference>
<dbReference type="AlphaFoldDB" id="A0ABD0JYT4"/>
<keyword evidence="3" id="KW-1185">Reference proteome</keyword>
<evidence type="ECO:0000256" key="1">
    <source>
        <dbReference type="ARBA" id="ARBA00022722"/>
    </source>
</evidence>
<dbReference type="Proteomes" id="UP001519460">
    <property type="component" value="Unassembled WGS sequence"/>
</dbReference>
<organism evidence="2 3">
    <name type="scientific">Batillaria attramentaria</name>
    <dbReference type="NCBI Taxonomy" id="370345"/>
    <lineage>
        <taxon>Eukaryota</taxon>
        <taxon>Metazoa</taxon>
        <taxon>Spiralia</taxon>
        <taxon>Lophotrochozoa</taxon>
        <taxon>Mollusca</taxon>
        <taxon>Gastropoda</taxon>
        <taxon>Caenogastropoda</taxon>
        <taxon>Sorbeoconcha</taxon>
        <taxon>Cerithioidea</taxon>
        <taxon>Batillariidae</taxon>
        <taxon>Batillaria</taxon>
    </lineage>
</organism>
<accession>A0ABD0JYT4</accession>
<keyword evidence="1" id="KW-0378">Hydrolase</keyword>
<evidence type="ECO:0008006" key="4">
    <source>
        <dbReference type="Google" id="ProtNLM"/>
    </source>
</evidence>
<reference evidence="2 3" key="1">
    <citation type="journal article" date="2023" name="Sci. Data">
        <title>Genome assembly of the Korean intertidal mud-creeper Batillaria attramentaria.</title>
        <authorList>
            <person name="Patra A.K."/>
            <person name="Ho P.T."/>
            <person name="Jun S."/>
            <person name="Lee S.J."/>
            <person name="Kim Y."/>
            <person name="Won Y.J."/>
        </authorList>
    </citation>
    <scope>NUCLEOTIDE SEQUENCE [LARGE SCALE GENOMIC DNA]</scope>
    <source>
        <strain evidence="2">Wonlab-2016</strain>
    </source>
</reference>
<protein>
    <recommendedName>
        <fullName evidence="4">Zinc finger PHD-type domain-containing protein</fullName>
    </recommendedName>
</protein>
<dbReference type="EMBL" id="JACVVK020000285">
    <property type="protein sequence ID" value="KAK7480216.1"/>
    <property type="molecule type" value="Genomic_DNA"/>
</dbReference>
<dbReference type="InterPro" id="IPR022894">
    <property type="entry name" value="Oligoribonuclease"/>
</dbReference>
<evidence type="ECO:0000313" key="2">
    <source>
        <dbReference type="EMBL" id="KAK7480216.1"/>
    </source>
</evidence>
<evidence type="ECO:0000313" key="3">
    <source>
        <dbReference type="Proteomes" id="UP001519460"/>
    </source>
</evidence>
<proteinExistence type="predicted"/>
<keyword evidence="1" id="KW-0540">Nuclease</keyword>
<sequence>MWSSQSQDPIDKVIWTPCHLVPLLLQLQSPRLSGKVPSISSSGTGSVSYGRHGLKTLEKAAKEGFEELQGLIANQQRWVTLTIQIKSDVDAQHACGAIDIQMASRSKAVASTSSVCYEEYRELEEEMTWRCAGCSHSLGINFRMGVESMQTIFVKDDEGQLWVTCSSRGCNLRYHVEHCGVTYQDIKTNGDFICPQHKEKEFSIKSGGSEDIKHHVASEKHKKNTAIREGEKTNNKITALRCADVGHVIAKLHVKEELSRQKFDLHSDGTSRGKNKTVGQQVTLADGSMLSLAYHSVAREDAKSLLEIAVITLEELSSLDTKGEKVDLTLKKLFRNLVGIMTDRAATMKLFQEEMEKKRKEILVTRSFQELLVAAACVERELVEAEESGEALHLAQASMVRDEGVAKQLM</sequence>